<evidence type="ECO:0000256" key="4">
    <source>
        <dbReference type="ARBA" id="ARBA00022824"/>
    </source>
</evidence>
<sequence length="598" mass="64029">MNGFADEAQERQRLITFLQEQQVKVTKLTSQLAQQTSLEAAASKALLQNITQGLASFRKGVRELELWTEEAGTDDPESFVSLRDQQQAYAALQQAHRAASAQVQQNAAQHLREQRKALLGSPDPSAKQKQMHDSGQVLGVSKDITQGLRRTKQLLSQELDHTSATLAAMDASHERLAKSKEEYEKQTPLLTRSRRLLSKMSWHSLLESLILYGALAFFFLVVAFIIQKRLRYFVPSFLVPSFGKPHSKVPGQYPAGLQQGGLESPGRFADPSGSGSPSNDKWYEAQPGYDLPGDVNDDQWLSEPTQGQPGDSISEASALHEDLTDADALEARETAEAAGLGSGVDDVNAANGTTASGTGSNLTAAKMTDAINTRSSVGNNLHSGESDNVTEMSESQALHTEALSVYSSANGTFTDAALPEDSLRSPYDASAEEEPDWWGLEDQGVTDYTGVGEISFNTSSFKVASAGSADSLAGLNDAALLNGGLLGQEQSHLEASSDLSTVQASDLNASQQHQRVSAENKSALGKPSKLASLQGLASGAFDSVVHSAAFRSLSGAVNRSKPDPIKDPEDSVTRISDILDAAEEDEGDLDVEPDHDEL</sequence>
<comment type="caution">
    <text evidence="13">The sequence shown here is derived from an EMBL/GenBank/DDBJ whole genome shotgun (WGS) entry which is preliminary data.</text>
</comment>
<dbReference type="GO" id="GO:0031201">
    <property type="term" value="C:SNARE complex"/>
    <property type="evidence" value="ECO:0007669"/>
    <property type="project" value="TreeGrafter"/>
</dbReference>
<evidence type="ECO:0000256" key="7">
    <source>
        <dbReference type="ARBA" id="ARBA00023054"/>
    </source>
</evidence>
<keyword evidence="3 11" id="KW-0812">Transmembrane</keyword>
<feature type="compositionally biased region" description="Polar residues" evidence="10">
    <location>
        <begin position="504"/>
        <end position="520"/>
    </location>
</feature>
<dbReference type="Pfam" id="PF03908">
    <property type="entry name" value="Sec20"/>
    <property type="match status" value="1"/>
</dbReference>
<organism evidence="13 14">
    <name type="scientific">Apatococcus fuscideae</name>
    <dbReference type="NCBI Taxonomy" id="2026836"/>
    <lineage>
        <taxon>Eukaryota</taxon>
        <taxon>Viridiplantae</taxon>
        <taxon>Chlorophyta</taxon>
        <taxon>core chlorophytes</taxon>
        <taxon>Trebouxiophyceae</taxon>
        <taxon>Chlorellales</taxon>
        <taxon>Chlorellaceae</taxon>
        <taxon>Apatococcus</taxon>
    </lineage>
</organism>
<feature type="compositionally biased region" description="Basic and acidic residues" evidence="10">
    <location>
        <begin position="560"/>
        <end position="572"/>
    </location>
</feature>
<evidence type="ECO:0000259" key="12">
    <source>
        <dbReference type="Pfam" id="PF03908"/>
    </source>
</evidence>
<dbReference type="AlphaFoldDB" id="A0AAW1T7N1"/>
<dbReference type="GO" id="GO:0006890">
    <property type="term" value="P:retrograde vesicle-mediated transport, Golgi to endoplasmic reticulum"/>
    <property type="evidence" value="ECO:0007669"/>
    <property type="project" value="InterPro"/>
</dbReference>
<feature type="region of interest" description="Disordered" evidence="10">
    <location>
        <begin position="374"/>
        <end position="396"/>
    </location>
</feature>
<dbReference type="PANTHER" id="PTHR12825">
    <property type="entry name" value="BNIP1-RELATED"/>
    <property type="match status" value="1"/>
</dbReference>
<feature type="compositionally biased region" description="Polar residues" evidence="10">
    <location>
        <begin position="350"/>
        <end position="361"/>
    </location>
</feature>
<name>A0AAW1T7N1_9CHLO</name>
<feature type="region of interest" description="Disordered" evidence="10">
    <location>
        <begin position="504"/>
        <end position="524"/>
    </location>
</feature>
<feature type="compositionally biased region" description="Acidic residues" evidence="10">
    <location>
        <begin position="580"/>
        <end position="598"/>
    </location>
</feature>
<comment type="similarity">
    <text evidence="9">Belongs to the SEC20 family.</text>
</comment>
<keyword evidence="7" id="KW-0175">Coiled coil</keyword>
<feature type="region of interest" description="Disordered" evidence="10">
    <location>
        <begin position="250"/>
        <end position="313"/>
    </location>
</feature>
<gene>
    <name evidence="13" type="ORF">WJX84_012275</name>
</gene>
<protein>
    <recommendedName>
        <fullName evidence="12">Sec20 C-terminal domain-containing protein</fullName>
    </recommendedName>
</protein>
<evidence type="ECO:0000256" key="5">
    <source>
        <dbReference type="ARBA" id="ARBA00022892"/>
    </source>
</evidence>
<accession>A0AAW1T7N1</accession>
<feature type="region of interest" description="Disordered" evidence="10">
    <location>
        <begin position="555"/>
        <end position="598"/>
    </location>
</feature>
<evidence type="ECO:0000256" key="2">
    <source>
        <dbReference type="ARBA" id="ARBA00022448"/>
    </source>
</evidence>
<keyword evidence="8 11" id="KW-0472">Membrane</keyword>
<feature type="domain" description="Sec20 C-terminal" evidence="12">
    <location>
        <begin position="141"/>
        <end position="230"/>
    </location>
</feature>
<proteinExistence type="inferred from homology"/>
<evidence type="ECO:0000256" key="10">
    <source>
        <dbReference type="SAM" id="MobiDB-lite"/>
    </source>
</evidence>
<evidence type="ECO:0000313" key="13">
    <source>
        <dbReference type="EMBL" id="KAK9864918.1"/>
    </source>
</evidence>
<evidence type="ECO:0000256" key="1">
    <source>
        <dbReference type="ARBA" id="ARBA00004163"/>
    </source>
</evidence>
<keyword evidence="6 11" id="KW-1133">Transmembrane helix</keyword>
<dbReference type="EMBL" id="JALJOV010000303">
    <property type="protein sequence ID" value="KAK9864918.1"/>
    <property type="molecule type" value="Genomic_DNA"/>
</dbReference>
<keyword evidence="4" id="KW-0256">Endoplasmic reticulum</keyword>
<dbReference type="InterPro" id="IPR056173">
    <property type="entry name" value="Sec20_C"/>
</dbReference>
<evidence type="ECO:0000256" key="3">
    <source>
        <dbReference type="ARBA" id="ARBA00022692"/>
    </source>
</evidence>
<keyword evidence="5" id="KW-0931">ER-Golgi transport</keyword>
<feature type="region of interest" description="Disordered" evidence="10">
    <location>
        <begin position="336"/>
        <end position="361"/>
    </location>
</feature>
<evidence type="ECO:0000313" key="14">
    <source>
        <dbReference type="Proteomes" id="UP001485043"/>
    </source>
</evidence>
<dbReference type="PANTHER" id="PTHR12825:SF0">
    <property type="entry name" value="VESICLE TRANSPORT PROTEIN SEC20"/>
    <property type="match status" value="1"/>
</dbReference>
<dbReference type="Proteomes" id="UP001485043">
    <property type="component" value="Unassembled WGS sequence"/>
</dbReference>
<dbReference type="InterPro" id="IPR005606">
    <property type="entry name" value="Sec20"/>
</dbReference>
<keyword evidence="2" id="KW-0813">Transport</keyword>
<comment type="subcellular location">
    <subcellularLocation>
        <location evidence="1">Endoplasmic reticulum membrane</location>
        <topology evidence="1">Single-pass type IV membrane protein</topology>
    </subcellularLocation>
</comment>
<evidence type="ECO:0000256" key="9">
    <source>
        <dbReference type="ARBA" id="ARBA00037934"/>
    </source>
</evidence>
<evidence type="ECO:0000256" key="8">
    <source>
        <dbReference type="ARBA" id="ARBA00023136"/>
    </source>
</evidence>
<feature type="region of interest" description="Disordered" evidence="10">
    <location>
        <begin position="415"/>
        <end position="439"/>
    </location>
</feature>
<feature type="compositionally biased region" description="Polar residues" evidence="10">
    <location>
        <begin position="302"/>
        <end position="313"/>
    </location>
</feature>
<dbReference type="GO" id="GO:0005484">
    <property type="term" value="F:SNAP receptor activity"/>
    <property type="evidence" value="ECO:0007669"/>
    <property type="project" value="InterPro"/>
</dbReference>
<feature type="transmembrane region" description="Helical" evidence="11">
    <location>
        <begin position="204"/>
        <end position="226"/>
    </location>
</feature>
<reference evidence="13 14" key="1">
    <citation type="journal article" date="2024" name="Nat. Commun.">
        <title>Phylogenomics reveals the evolutionary origins of lichenization in chlorophyte algae.</title>
        <authorList>
            <person name="Puginier C."/>
            <person name="Libourel C."/>
            <person name="Otte J."/>
            <person name="Skaloud P."/>
            <person name="Haon M."/>
            <person name="Grisel S."/>
            <person name="Petersen M."/>
            <person name="Berrin J.G."/>
            <person name="Delaux P.M."/>
            <person name="Dal Grande F."/>
            <person name="Keller J."/>
        </authorList>
    </citation>
    <scope>NUCLEOTIDE SEQUENCE [LARGE SCALE GENOMIC DNA]</scope>
    <source>
        <strain evidence="13 14">SAG 2523</strain>
    </source>
</reference>
<dbReference type="GO" id="GO:0005789">
    <property type="term" value="C:endoplasmic reticulum membrane"/>
    <property type="evidence" value="ECO:0007669"/>
    <property type="project" value="UniProtKB-SubCell"/>
</dbReference>
<evidence type="ECO:0000256" key="11">
    <source>
        <dbReference type="SAM" id="Phobius"/>
    </source>
</evidence>
<keyword evidence="14" id="KW-1185">Reference proteome</keyword>
<evidence type="ECO:0000256" key="6">
    <source>
        <dbReference type="ARBA" id="ARBA00022989"/>
    </source>
</evidence>